<dbReference type="PROSITE" id="PS00028">
    <property type="entry name" value="ZINC_FINGER_C2H2_1"/>
    <property type="match status" value="5"/>
</dbReference>
<keyword evidence="3" id="KW-0677">Repeat</keyword>
<dbReference type="PANTHER" id="PTHR16515">
    <property type="entry name" value="PR DOMAIN ZINC FINGER PROTEIN"/>
    <property type="match status" value="1"/>
</dbReference>
<feature type="compositionally biased region" description="Acidic residues" evidence="12">
    <location>
        <begin position="184"/>
        <end position="195"/>
    </location>
</feature>
<dbReference type="GO" id="GO:0005634">
    <property type="term" value="C:nucleus"/>
    <property type="evidence" value="ECO:0007669"/>
    <property type="project" value="UniProtKB-SubCell"/>
</dbReference>
<evidence type="ECO:0000256" key="9">
    <source>
        <dbReference type="ARBA" id="ARBA00023242"/>
    </source>
</evidence>
<evidence type="ECO:0000256" key="8">
    <source>
        <dbReference type="ARBA" id="ARBA00023163"/>
    </source>
</evidence>
<dbReference type="FunFam" id="3.30.160.60:FF:000624">
    <property type="entry name" value="zinc finger protein 697"/>
    <property type="match status" value="1"/>
</dbReference>
<dbReference type="FunFam" id="3.30.160.60:FF:002764">
    <property type="entry name" value="GG18288"/>
    <property type="match status" value="1"/>
</dbReference>
<evidence type="ECO:0000256" key="4">
    <source>
        <dbReference type="ARBA" id="ARBA00022771"/>
    </source>
</evidence>
<dbReference type="SUPFAM" id="SSF57716">
    <property type="entry name" value="Glucocorticoid receptor-like (DNA-binding domain)"/>
    <property type="match status" value="1"/>
</dbReference>
<dbReference type="EMBL" id="CH902617">
    <property type="protein sequence ID" value="EDV43222.1"/>
    <property type="molecule type" value="Genomic_DNA"/>
</dbReference>
<feature type="binding site" evidence="11">
    <location>
        <position position="8"/>
    </location>
    <ligand>
        <name>Zn(2+)</name>
        <dbReference type="ChEBI" id="CHEBI:29105"/>
    </ligand>
</feature>
<dbReference type="Pfam" id="PF12874">
    <property type="entry name" value="zf-met"/>
    <property type="match status" value="1"/>
</dbReference>
<feature type="domain" description="ZAD" evidence="14">
    <location>
        <begin position="3"/>
        <end position="78"/>
    </location>
</feature>
<dbReference type="PhylomeDB" id="B3M0Z3"/>
<evidence type="ECO:0000256" key="1">
    <source>
        <dbReference type="ARBA" id="ARBA00004123"/>
    </source>
</evidence>
<feature type="domain" description="C2H2-type" evidence="13">
    <location>
        <begin position="317"/>
        <end position="344"/>
    </location>
</feature>
<keyword evidence="2 11" id="KW-0479">Metal-binding</keyword>
<dbReference type="PANTHER" id="PTHR16515:SF49">
    <property type="entry name" value="GASTRULA ZINC FINGER PROTEIN XLCGF49.1-LIKE-RELATED"/>
    <property type="match status" value="1"/>
</dbReference>
<feature type="binding site" evidence="11">
    <location>
        <position position="54"/>
    </location>
    <ligand>
        <name>Zn(2+)</name>
        <dbReference type="ChEBI" id="CHEBI:29105"/>
    </ligand>
</feature>
<sequence>MTLQCRTCGTVIYNTKAKNLFNVENANLLLNIELVSGIPLESDPRLPSCICACCILELNQAVAFRERCIQTQKDLQQQKITASSSEISEEEDEDALEIKDELHSDDKALIIKADELDDSYDEEEDEFLEMLPGPQSEIPDDDVASEDADTLVSSVQREMGTICDGSNDFKGFTSDTDEICDIEDGIEDNEDDSDYTENSSSKTVRPVLERRPRGRPKRGTAKQKSSNDDKPKQKKQYVTWKNLTEEEIVERKRQQRRRDCVCEQCGRKFTDQSNFKLHMLRHTGIKNFACKECGKRFYTDHLLSLHQRIVHQGEKPYSCRYCFKSFHNSTTRVIHERVHTNARPYRCNHCEKTFSSASGRKRHELIHTGVRAFSCSICDHTFQRKTHLNAHMRSKMHMLRMESSNELPTELE</sequence>
<keyword evidence="8" id="KW-0804">Transcription</keyword>
<dbReference type="InterPro" id="IPR050331">
    <property type="entry name" value="Zinc_finger"/>
</dbReference>
<feature type="compositionally biased region" description="Basic residues" evidence="12">
    <location>
        <begin position="212"/>
        <end position="221"/>
    </location>
</feature>
<feature type="domain" description="C2H2-type" evidence="13">
    <location>
        <begin position="373"/>
        <end position="402"/>
    </location>
</feature>
<accession>B3M0Z3</accession>
<dbReference type="Pfam" id="PF00096">
    <property type="entry name" value="zf-C2H2"/>
    <property type="match status" value="3"/>
</dbReference>
<dbReference type="Proteomes" id="UP000007801">
    <property type="component" value="Unassembled WGS sequence"/>
</dbReference>
<dbReference type="FunCoup" id="B3M0Z3">
    <property type="interactions" value="193"/>
</dbReference>
<keyword evidence="7" id="KW-0238">DNA-binding</keyword>
<dbReference type="HOGENOM" id="CLU_002678_94_3_1"/>
<dbReference type="InParanoid" id="B3M0Z3"/>
<proteinExistence type="predicted"/>
<dbReference type="SUPFAM" id="SSF57667">
    <property type="entry name" value="beta-beta-alpha zinc fingers"/>
    <property type="match status" value="3"/>
</dbReference>
<evidence type="ECO:0000256" key="12">
    <source>
        <dbReference type="SAM" id="MobiDB-lite"/>
    </source>
</evidence>
<evidence type="ECO:0000256" key="10">
    <source>
        <dbReference type="PROSITE-ProRule" id="PRU00042"/>
    </source>
</evidence>
<dbReference type="FunFam" id="3.30.160.60:FF:001273">
    <property type="entry name" value="Zinc finger protein"/>
    <property type="match status" value="1"/>
</dbReference>
<dbReference type="InterPro" id="IPR013087">
    <property type="entry name" value="Znf_C2H2_type"/>
</dbReference>
<dbReference type="OMA" id="ICACCTL"/>
<feature type="domain" description="C2H2-type" evidence="13">
    <location>
        <begin position="345"/>
        <end position="372"/>
    </location>
</feature>
<dbReference type="PROSITE" id="PS51915">
    <property type="entry name" value="ZAD"/>
    <property type="match status" value="1"/>
</dbReference>
<evidence type="ECO:0000256" key="7">
    <source>
        <dbReference type="ARBA" id="ARBA00023125"/>
    </source>
</evidence>
<reference evidence="15 16" key="1">
    <citation type="journal article" date="2007" name="Nature">
        <title>Evolution of genes and genomes on the Drosophila phylogeny.</title>
        <authorList>
            <consortium name="Drosophila 12 Genomes Consortium"/>
            <person name="Clark A.G."/>
            <person name="Eisen M.B."/>
            <person name="Smith D.R."/>
            <person name="Bergman C.M."/>
            <person name="Oliver B."/>
            <person name="Markow T.A."/>
            <person name="Kaufman T.C."/>
            <person name="Kellis M."/>
            <person name="Gelbart W."/>
            <person name="Iyer V.N."/>
            <person name="Pollard D.A."/>
            <person name="Sackton T.B."/>
            <person name="Larracuente A.M."/>
            <person name="Singh N.D."/>
            <person name="Abad J.P."/>
            <person name="Abt D.N."/>
            <person name="Adryan B."/>
            <person name="Aguade M."/>
            <person name="Akashi H."/>
            <person name="Anderson W.W."/>
            <person name="Aquadro C.F."/>
            <person name="Ardell D.H."/>
            <person name="Arguello R."/>
            <person name="Artieri C.G."/>
            <person name="Barbash D.A."/>
            <person name="Barker D."/>
            <person name="Barsanti P."/>
            <person name="Batterham P."/>
            <person name="Batzoglou S."/>
            <person name="Begun D."/>
            <person name="Bhutkar A."/>
            <person name="Blanco E."/>
            <person name="Bosak S.A."/>
            <person name="Bradley R.K."/>
            <person name="Brand A.D."/>
            <person name="Brent M.R."/>
            <person name="Brooks A.N."/>
            <person name="Brown R.H."/>
            <person name="Butlin R.K."/>
            <person name="Caggese C."/>
            <person name="Calvi B.R."/>
            <person name="Bernardo de Carvalho A."/>
            <person name="Caspi A."/>
            <person name="Castrezana S."/>
            <person name="Celniker S.E."/>
            <person name="Chang J.L."/>
            <person name="Chapple C."/>
            <person name="Chatterji S."/>
            <person name="Chinwalla A."/>
            <person name="Civetta A."/>
            <person name="Clifton S.W."/>
            <person name="Comeron J.M."/>
            <person name="Costello J.C."/>
            <person name="Coyne J.A."/>
            <person name="Daub J."/>
            <person name="David R.G."/>
            <person name="Delcher A.L."/>
            <person name="Delehaunty K."/>
            <person name="Do C.B."/>
            <person name="Ebling H."/>
            <person name="Edwards K."/>
            <person name="Eickbush T."/>
            <person name="Evans J.D."/>
            <person name="Filipski A."/>
            <person name="Findeiss S."/>
            <person name="Freyhult E."/>
            <person name="Fulton L."/>
            <person name="Fulton R."/>
            <person name="Garcia A.C."/>
            <person name="Gardiner A."/>
            <person name="Garfield D.A."/>
            <person name="Garvin B.E."/>
            <person name="Gibson G."/>
            <person name="Gilbert D."/>
            <person name="Gnerre S."/>
            <person name="Godfrey J."/>
            <person name="Good R."/>
            <person name="Gotea V."/>
            <person name="Gravely B."/>
            <person name="Greenberg A.J."/>
            <person name="Griffiths-Jones S."/>
            <person name="Gross S."/>
            <person name="Guigo R."/>
            <person name="Gustafson E.A."/>
            <person name="Haerty W."/>
            <person name="Hahn M.W."/>
            <person name="Halligan D.L."/>
            <person name="Halpern A.L."/>
            <person name="Halter G.M."/>
            <person name="Han M.V."/>
            <person name="Heger A."/>
            <person name="Hillier L."/>
            <person name="Hinrichs A.S."/>
            <person name="Holmes I."/>
            <person name="Hoskins R.A."/>
            <person name="Hubisz M.J."/>
            <person name="Hultmark D."/>
            <person name="Huntley M.A."/>
            <person name="Jaffe D.B."/>
            <person name="Jagadeeshan S."/>
            <person name="Jeck W.R."/>
            <person name="Johnson J."/>
            <person name="Jones C.D."/>
            <person name="Jordan W.C."/>
            <person name="Karpen G.H."/>
            <person name="Kataoka E."/>
            <person name="Keightley P.D."/>
            <person name="Kheradpour P."/>
            <person name="Kirkness E.F."/>
            <person name="Koerich L.B."/>
            <person name="Kristiansen K."/>
            <person name="Kudrna D."/>
            <person name="Kulathinal R.J."/>
            <person name="Kumar S."/>
            <person name="Kwok R."/>
            <person name="Lander E."/>
            <person name="Langley C.H."/>
            <person name="Lapoint R."/>
            <person name="Lazzaro B.P."/>
            <person name="Lee S.J."/>
            <person name="Levesque L."/>
            <person name="Li R."/>
            <person name="Lin C.F."/>
            <person name="Lin M.F."/>
            <person name="Lindblad-Toh K."/>
            <person name="Llopart A."/>
            <person name="Long M."/>
            <person name="Low L."/>
            <person name="Lozovsky E."/>
            <person name="Lu J."/>
            <person name="Luo M."/>
            <person name="Machado C.A."/>
            <person name="Makalowski W."/>
            <person name="Marzo M."/>
            <person name="Matsuda M."/>
            <person name="Matzkin L."/>
            <person name="McAllister B."/>
            <person name="McBride C.S."/>
            <person name="McKernan B."/>
            <person name="McKernan K."/>
            <person name="Mendez-Lago M."/>
            <person name="Minx P."/>
            <person name="Mollenhauer M.U."/>
            <person name="Montooth K."/>
            <person name="Mount S.M."/>
            <person name="Mu X."/>
            <person name="Myers E."/>
            <person name="Negre B."/>
            <person name="Newfeld S."/>
            <person name="Nielsen R."/>
            <person name="Noor M.A."/>
            <person name="O'Grady P."/>
            <person name="Pachter L."/>
            <person name="Papaceit M."/>
            <person name="Parisi M.J."/>
            <person name="Parisi M."/>
            <person name="Parts L."/>
            <person name="Pedersen J.S."/>
            <person name="Pesole G."/>
            <person name="Phillippy A.M."/>
            <person name="Ponting C.P."/>
            <person name="Pop M."/>
            <person name="Porcelli D."/>
            <person name="Powell J.R."/>
            <person name="Prohaska S."/>
            <person name="Pruitt K."/>
            <person name="Puig M."/>
            <person name="Quesneville H."/>
            <person name="Ram K.R."/>
            <person name="Rand D."/>
            <person name="Rasmussen M.D."/>
            <person name="Reed L.K."/>
            <person name="Reenan R."/>
            <person name="Reily A."/>
            <person name="Remington K.A."/>
            <person name="Rieger T.T."/>
            <person name="Ritchie M.G."/>
            <person name="Robin C."/>
            <person name="Rogers Y.H."/>
            <person name="Rohde C."/>
            <person name="Rozas J."/>
            <person name="Rubenfield M.J."/>
            <person name="Ruiz A."/>
            <person name="Russo S."/>
            <person name="Salzberg S.L."/>
            <person name="Sanchez-Gracia A."/>
            <person name="Saranga D.J."/>
            <person name="Sato H."/>
            <person name="Schaeffer S.W."/>
            <person name="Schatz M.C."/>
            <person name="Schlenke T."/>
            <person name="Schwartz R."/>
            <person name="Segarra C."/>
            <person name="Singh R.S."/>
            <person name="Sirot L."/>
            <person name="Sirota M."/>
            <person name="Sisneros N.B."/>
            <person name="Smith C.D."/>
            <person name="Smith T.F."/>
            <person name="Spieth J."/>
            <person name="Stage D.E."/>
            <person name="Stark A."/>
            <person name="Stephan W."/>
            <person name="Strausberg R.L."/>
            <person name="Strempel S."/>
            <person name="Sturgill D."/>
            <person name="Sutton G."/>
            <person name="Sutton G.G."/>
            <person name="Tao W."/>
            <person name="Teichmann S."/>
            <person name="Tobari Y.N."/>
            <person name="Tomimura Y."/>
            <person name="Tsolas J.M."/>
            <person name="Valente V.L."/>
            <person name="Venter E."/>
            <person name="Venter J.C."/>
            <person name="Vicario S."/>
            <person name="Vieira F.G."/>
            <person name="Vilella A.J."/>
            <person name="Villasante A."/>
            <person name="Walenz B."/>
            <person name="Wang J."/>
            <person name="Wasserman M."/>
            <person name="Watts T."/>
            <person name="Wilson D."/>
            <person name="Wilson R.K."/>
            <person name="Wing R.A."/>
            <person name="Wolfner M.F."/>
            <person name="Wong A."/>
            <person name="Wong G.K."/>
            <person name="Wu C.I."/>
            <person name="Wu G."/>
            <person name="Yamamoto D."/>
            <person name="Yang H.P."/>
            <person name="Yang S.P."/>
            <person name="Yorke J.A."/>
            <person name="Yoshida K."/>
            <person name="Zdobnov E."/>
            <person name="Zhang P."/>
            <person name="Zhang Y."/>
            <person name="Zimin A.V."/>
            <person name="Baldwin J."/>
            <person name="Abdouelleil A."/>
            <person name="Abdulkadir J."/>
            <person name="Abebe A."/>
            <person name="Abera B."/>
            <person name="Abreu J."/>
            <person name="Acer S.C."/>
            <person name="Aftuck L."/>
            <person name="Alexander A."/>
            <person name="An P."/>
            <person name="Anderson E."/>
            <person name="Anderson S."/>
            <person name="Arachi H."/>
            <person name="Azer M."/>
            <person name="Bachantsang P."/>
            <person name="Barry A."/>
            <person name="Bayul T."/>
            <person name="Berlin A."/>
            <person name="Bessette D."/>
            <person name="Bloom T."/>
            <person name="Blye J."/>
            <person name="Boguslavskiy L."/>
            <person name="Bonnet C."/>
            <person name="Boukhgalter B."/>
            <person name="Bourzgui I."/>
            <person name="Brown A."/>
            <person name="Cahill P."/>
            <person name="Channer S."/>
            <person name="Cheshatsang Y."/>
            <person name="Chuda L."/>
            <person name="Citroen M."/>
            <person name="Collymore A."/>
            <person name="Cooke P."/>
            <person name="Costello M."/>
            <person name="D'Aco K."/>
            <person name="Daza R."/>
            <person name="De Haan G."/>
            <person name="DeGray S."/>
            <person name="DeMaso C."/>
            <person name="Dhargay N."/>
            <person name="Dooley K."/>
            <person name="Dooley E."/>
            <person name="Doricent M."/>
            <person name="Dorje P."/>
            <person name="Dorjee K."/>
            <person name="Dupes A."/>
            <person name="Elong R."/>
            <person name="Falk J."/>
            <person name="Farina A."/>
            <person name="Faro S."/>
            <person name="Ferguson D."/>
            <person name="Fisher S."/>
            <person name="Foley C.D."/>
            <person name="Franke A."/>
            <person name="Friedrich D."/>
            <person name="Gadbois L."/>
            <person name="Gearin G."/>
            <person name="Gearin C.R."/>
            <person name="Giannoukos G."/>
            <person name="Goode T."/>
            <person name="Graham J."/>
            <person name="Grandbois E."/>
            <person name="Grewal S."/>
            <person name="Gyaltsen K."/>
            <person name="Hafez N."/>
            <person name="Hagos B."/>
            <person name="Hall J."/>
            <person name="Henson C."/>
            <person name="Hollinger A."/>
            <person name="Honan T."/>
            <person name="Huard M.D."/>
            <person name="Hughes L."/>
            <person name="Hurhula B."/>
            <person name="Husby M.E."/>
            <person name="Kamat A."/>
            <person name="Kanga B."/>
            <person name="Kashin S."/>
            <person name="Khazanovich D."/>
            <person name="Kisner P."/>
            <person name="Lance K."/>
            <person name="Lara M."/>
            <person name="Lee W."/>
            <person name="Lennon N."/>
            <person name="Letendre F."/>
            <person name="LeVine R."/>
            <person name="Lipovsky A."/>
            <person name="Liu X."/>
            <person name="Liu J."/>
            <person name="Liu S."/>
            <person name="Lokyitsang T."/>
            <person name="Lokyitsang Y."/>
            <person name="Lubonja R."/>
            <person name="Lui A."/>
            <person name="MacDonald P."/>
            <person name="Magnisalis V."/>
            <person name="Maru K."/>
            <person name="Matthews C."/>
            <person name="McCusker W."/>
            <person name="McDonough S."/>
            <person name="Mehta T."/>
            <person name="Meldrim J."/>
            <person name="Meneus L."/>
            <person name="Mihai O."/>
            <person name="Mihalev A."/>
            <person name="Mihova T."/>
            <person name="Mittelman R."/>
            <person name="Mlenga V."/>
            <person name="Montmayeur A."/>
            <person name="Mulrain L."/>
            <person name="Navidi A."/>
            <person name="Naylor J."/>
            <person name="Negash T."/>
            <person name="Nguyen T."/>
            <person name="Nguyen N."/>
            <person name="Nicol R."/>
            <person name="Norbu C."/>
            <person name="Norbu N."/>
            <person name="Novod N."/>
            <person name="O'Neill B."/>
            <person name="Osman S."/>
            <person name="Markiewicz E."/>
            <person name="Oyono O.L."/>
            <person name="Patti C."/>
            <person name="Phunkhang P."/>
            <person name="Pierre F."/>
            <person name="Priest M."/>
            <person name="Raghuraman S."/>
            <person name="Rege F."/>
            <person name="Reyes R."/>
            <person name="Rise C."/>
            <person name="Rogov P."/>
            <person name="Ross K."/>
            <person name="Ryan E."/>
            <person name="Settipalli S."/>
            <person name="Shea T."/>
            <person name="Sherpa N."/>
            <person name="Shi L."/>
            <person name="Shih D."/>
            <person name="Sparrow T."/>
            <person name="Spaulding J."/>
            <person name="Stalker J."/>
            <person name="Stange-Thomann N."/>
            <person name="Stavropoulos S."/>
            <person name="Stone C."/>
            <person name="Strader C."/>
            <person name="Tesfaye S."/>
            <person name="Thomson T."/>
            <person name="Thoulutsang Y."/>
            <person name="Thoulutsang D."/>
            <person name="Topham K."/>
            <person name="Topping I."/>
            <person name="Tsamla T."/>
            <person name="Vassiliev H."/>
            <person name="Vo A."/>
            <person name="Wangchuk T."/>
            <person name="Wangdi T."/>
            <person name="Weiand M."/>
            <person name="Wilkinson J."/>
            <person name="Wilson A."/>
            <person name="Yadav S."/>
            <person name="Young G."/>
            <person name="Yu Q."/>
            <person name="Zembek L."/>
            <person name="Zhong D."/>
            <person name="Zimmer A."/>
            <person name="Zwirko Z."/>
            <person name="Jaffe D.B."/>
            <person name="Alvarez P."/>
            <person name="Brockman W."/>
            <person name="Butler J."/>
            <person name="Chin C."/>
            <person name="Gnerre S."/>
            <person name="Grabherr M."/>
            <person name="Kleber M."/>
            <person name="Mauceli E."/>
            <person name="MacCallum I."/>
        </authorList>
    </citation>
    <scope>NUCLEOTIDE SEQUENCE [LARGE SCALE GENOMIC DNA]</scope>
    <source>
        <strain evidence="16">Tucson 14024-0371.13</strain>
    </source>
</reference>
<organism evidence="15 16">
    <name type="scientific">Drosophila ananassae</name>
    <name type="common">Fruit fly</name>
    <dbReference type="NCBI Taxonomy" id="7217"/>
    <lineage>
        <taxon>Eukaryota</taxon>
        <taxon>Metazoa</taxon>
        <taxon>Ecdysozoa</taxon>
        <taxon>Arthropoda</taxon>
        <taxon>Hexapoda</taxon>
        <taxon>Insecta</taxon>
        <taxon>Pterygota</taxon>
        <taxon>Neoptera</taxon>
        <taxon>Endopterygota</taxon>
        <taxon>Diptera</taxon>
        <taxon>Brachycera</taxon>
        <taxon>Muscomorpha</taxon>
        <taxon>Ephydroidea</taxon>
        <taxon>Drosophilidae</taxon>
        <taxon>Drosophila</taxon>
        <taxon>Sophophora</taxon>
    </lineage>
</organism>
<evidence type="ECO:0000256" key="6">
    <source>
        <dbReference type="ARBA" id="ARBA00023015"/>
    </source>
</evidence>
<dbReference type="eggNOG" id="KOG1721">
    <property type="taxonomic scope" value="Eukaryota"/>
</dbReference>
<evidence type="ECO:0000256" key="3">
    <source>
        <dbReference type="ARBA" id="ARBA00022737"/>
    </source>
</evidence>
<gene>
    <name evidence="15" type="primary">Dana\GF18383</name>
    <name evidence="15" type="synonym">dana_GLEANR_19640</name>
    <name evidence="15" type="ORF">GF18383</name>
</gene>
<dbReference type="Gene3D" id="3.30.160.60">
    <property type="entry name" value="Classic Zinc Finger"/>
    <property type="match status" value="5"/>
</dbReference>
<evidence type="ECO:0000256" key="2">
    <source>
        <dbReference type="ARBA" id="ARBA00022723"/>
    </source>
</evidence>
<feature type="binding site" evidence="11">
    <location>
        <position position="51"/>
    </location>
    <ligand>
        <name>Zn(2+)</name>
        <dbReference type="ChEBI" id="CHEBI:29105"/>
    </ligand>
</feature>
<dbReference type="OrthoDB" id="8117402at2759"/>
<feature type="binding site" evidence="11">
    <location>
        <position position="5"/>
    </location>
    <ligand>
        <name>Zn(2+)</name>
        <dbReference type="ChEBI" id="CHEBI:29105"/>
    </ligand>
</feature>
<keyword evidence="6" id="KW-0805">Transcription regulation</keyword>
<evidence type="ECO:0000259" key="14">
    <source>
        <dbReference type="PROSITE" id="PS51915"/>
    </source>
</evidence>
<keyword evidence="9" id="KW-0539">Nucleus</keyword>
<dbReference type="GeneID" id="6501158"/>
<dbReference type="SMART" id="SM00868">
    <property type="entry name" value="zf-AD"/>
    <property type="match status" value="1"/>
</dbReference>
<dbReference type="GO" id="GO:0010468">
    <property type="term" value="P:regulation of gene expression"/>
    <property type="evidence" value="ECO:0007669"/>
    <property type="project" value="TreeGrafter"/>
</dbReference>
<evidence type="ECO:0000259" key="13">
    <source>
        <dbReference type="PROSITE" id="PS50157"/>
    </source>
</evidence>
<keyword evidence="16" id="KW-1185">Reference proteome</keyword>
<comment type="subcellular location">
    <subcellularLocation>
        <location evidence="1">Nucleus</location>
    </subcellularLocation>
</comment>
<evidence type="ECO:0000313" key="15">
    <source>
        <dbReference type="EMBL" id="EDV43222.1"/>
    </source>
</evidence>
<name>B3M0Z3_DROAN</name>
<keyword evidence="5 11" id="KW-0862">Zinc</keyword>
<evidence type="ECO:0000256" key="5">
    <source>
        <dbReference type="ARBA" id="ARBA00022833"/>
    </source>
</evidence>
<dbReference type="GO" id="GO:0003677">
    <property type="term" value="F:DNA binding"/>
    <property type="evidence" value="ECO:0007669"/>
    <property type="project" value="UniProtKB-KW"/>
</dbReference>
<keyword evidence="4 10" id="KW-0863">Zinc-finger</keyword>
<dbReference type="PROSITE" id="PS50157">
    <property type="entry name" value="ZINC_FINGER_C2H2_2"/>
    <property type="match status" value="5"/>
</dbReference>
<dbReference type="Pfam" id="PF07776">
    <property type="entry name" value="zf-AD"/>
    <property type="match status" value="1"/>
</dbReference>
<feature type="domain" description="C2H2-type" evidence="13">
    <location>
        <begin position="260"/>
        <end position="287"/>
    </location>
</feature>
<protein>
    <recommendedName>
        <fullName evidence="17">Transcription factor Ouib</fullName>
    </recommendedName>
</protein>
<evidence type="ECO:0000256" key="11">
    <source>
        <dbReference type="PROSITE-ProRule" id="PRU01263"/>
    </source>
</evidence>
<dbReference type="FunFam" id="3.30.160.60:FF:000110">
    <property type="entry name" value="Zinc finger protein-like"/>
    <property type="match status" value="1"/>
</dbReference>
<evidence type="ECO:0008006" key="17">
    <source>
        <dbReference type="Google" id="ProtNLM"/>
    </source>
</evidence>
<feature type="domain" description="C2H2-type" evidence="13">
    <location>
        <begin position="288"/>
        <end position="316"/>
    </location>
</feature>
<dbReference type="SMART" id="SM00355">
    <property type="entry name" value="ZnF_C2H2"/>
    <property type="match status" value="5"/>
</dbReference>
<dbReference type="InterPro" id="IPR036236">
    <property type="entry name" value="Znf_C2H2_sf"/>
</dbReference>
<dbReference type="SMR" id="B3M0Z3"/>
<dbReference type="InterPro" id="IPR012934">
    <property type="entry name" value="Znf_AD"/>
</dbReference>
<evidence type="ECO:0000313" key="16">
    <source>
        <dbReference type="Proteomes" id="UP000007801"/>
    </source>
</evidence>
<dbReference type="KEGG" id="dan:6501158"/>
<dbReference type="GO" id="GO:0008270">
    <property type="term" value="F:zinc ion binding"/>
    <property type="evidence" value="ECO:0007669"/>
    <property type="project" value="UniProtKB-UniRule"/>
</dbReference>
<feature type="region of interest" description="Disordered" evidence="12">
    <location>
        <begin position="184"/>
        <end position="237"/>
    </location>
</feature>
<dbReference type="AlphaFoldDB" id="B3M0Z3"/>